<evidence type="ECO:0008006" key="4">
    <source>
        <dbReference type="Google" id="ProtNLM"/>
    </source>
</evidence>
<dbReference type="PROSITE" id="PS51257">
    <property type="entry name" value="PROKAR_LIPOPROTEIN"/>
    <property type="match status" value="1"/>
</dbReference>
<dbReference type="SUPFAM" id="SSF82171">
    <property type="entry name" value="DPP6 N-terminal domain-like"/>
    <property type="match status" value="1"/>
</dbReference>
<sequence length="367" mass="40950">MKRKFQGLAVLTLASIVASGCSITGKADMQKTVTINENVKFESSLADSSLSVVHKKTIQIPIKADYTGFQGENIYYNQNGKTYLKNIKTHVETKLADKAFFAISENGNRALSFVDGKVYVLDFETNSEILIGHGTDTYLYYFADPDGKEVIHVDSGEELSVHVTDVDSLKVKTWDLNNRFDLNNFTLTSIKKDVDGIYVAAESLENGYGLYHLDNNGNMKTISTLENIDSLDNYDFLDKNIIIFNDIYNGKSGIFIINLQSNEVTQLVAGGKDEEGIWVPFYKLSPDQSKILFDTPVQVGNEYKTNVYMAELVNNQVTNPTRIMENADLYAVISLTGFWSPDSKTAYISTSKPGNDLIDTVEVFTLQ</sequence>
<gene>
    <name evidence="2" type="ORF">KHA91_05725</name>
</gene>
<dbReference type="InterPro" id="IPR011042">
    <property type="entry name" value="6-blade_b-propeller_TolB-like"/>
</dbReference>
<dbReference type="AlphaFoldDB" id="A0A942Z4X1"/>
<feature type="signal peptide" evidence="1">
    <location>
        <begin position="1"/>
        <end position="20"/>
    </location>
</feature>
<dbReference type="Gene3D" id="2.120.10.30">
    <property type="entry name" value="TolB, C-terminal domain"/>
    <property type="match status" value="1"/>
</dbReference>
<keyword evidence="1" id="KW-0732">Signal</keyword>
<protein>
    <recommendedName>
        <fullName evidence="4">Lipoprotein</fullName>
    </recommendedName>
</protein>
<reference evidence="2 3" key="1">
    <citation type="submission" date="2021-05" db="EMBL/GenBank/DDBJ databases">
        <title>Novel Bacillus species.</title>
        <authorList>
            <person name="Liu G."/>
        </authorList>
    </citation>
    <scope>NUCLEOTIDE SEQUENCE [LARGE SCALE GENOMIC DNA]</scope>
    <source>
        <strain evidence="2 3">FJAT-49682</strain>
    </source>
</reference>
<comment type="caution">
    <text evidence="2">The sequence shown here is derived from an EMBL/GenBank/DDBJ whole genome shotgun (WGS) entry which is preliminary data.</text>
</comment>
<evidence type="ECO:0000256" key="1">
    <source>
        <dbReference type="SAM" id="SignalP"/>
    </source>
</evidence>
<proteinExistence type="predicted"/>
<feature type="chain" id="PRO_5038799349" description="Lipoprotein" evidence="1">
    <location>
        <begin position="21"/>
        <end position="367"/>
    </location>
</feature>
<evidence type="ECO:0000313" key="3">
    <source>
        <dbReference type="Proteomes" id="UP000676456"/>
    </source>
</evidence>
<dbReference type="EMBL" id="JAGYPN010000001">
    <property type="protein sequence ID" value="MBS4222256.1"/>
    <property type="molecule type" value="Genomic_DNA"/>
</dbReference>
<keyword evidence="3" id="KW-1185">Reference proteome</keyword>
<dbReference type="Proteomes" id="UP000676456">
    <property type="component" value="Unassembled WGS sequence"/>
</dbReference>
<evidence type="ECO:0000313" key="2">
    <source>
        <dbReference type="EMBL" id="MBS4222256.1"/>
    </source>
</evidence>
<accession>A0A942Z4X1</accession>
<name>A0A942Z4X1_9BACI</name>
<organism evidence="2 3">
    <name type="scientific">Lederbergia citrea</name>
    <dbReference type="NCBI Taxonomy" id="2833581"/>
    <lineage>
        <taxon>Bacteria</taxon>
        <taxon>Bacillati</taxon>
        <taxon>Bacillota</taxon>
        <taxon>Bacilli</taxon>
        <taxon>Bacillales</taxon>
        <taxon>Bacillaceae</taxon>
        <taxon>Lederbergia</taxon>
    </lineage>
</organism>
<dbReference type="RefSeq" id="WP_213097212.1">
    <property type="nucleotide sequence ID" value="NZ_JAGYPH010000001.1"/>
</dbReference>